<dbReference type="EMBL" id="JAVREL010000020">
    <property type="protein sequence ID" value="MDT0346371.1"/>
    <property type="molecule type" value="Genomic_DNA"/>
</dbReference>
<organism evidence="2 3">
    <name type="scientific">Streptomyces litchfieldiae</name>
    <dbReference type="NCBI Taxonomy" id="3075543"/>
    <lineage>
        <taxon>Bacteria</taxon>
        <taxon>Bacillati</taxon>
        <taxon>Actinomycetota</taxon>
        <taxon>Actinomycetes</taxon>
        <taxon>Kitasatosporales</taxon>
        <taxon>Streptomycetaceae</taxon>
        <taxon>Streptomyces</taxon>
    </lineage>
</organism>
<feature type="domain" description="NAD-dependent epimerase/dehydratase" evidence="1">
    <location>
        <begin position="1"/>
        <end position="223"/>
    </location>
</feature>
<evidence type="ECO:0000313" key="2">
    <source>
        <dbReference type="EMBL" id="MDT0346371.1"/>
    </source>
</evidence>
<name>A0ABU2MXH5_9ACTN</name>
<comment type="caution">
    <text evidence="2">The sequence shown here is derived from an EMBL/GenBank/DDBJ whole genome shotgun (WGS) entry which is preliminary data.</text>
</comment>
<dbReference type="Proteomes" id="UP001183246">
    <property type="component" value="Unassembled WGS sequence"/>
</dbReference>
<proteinExistence type="predicted"/>
<reference evidence="3" key="1">
    <citation type="submission" date="2023-07" db="EMBL/GenBank/DDBJ databases">
        <title>30 novel species of actinomycetes from the DSMZ collection.</title>
        <authorList>
            <person name="Nouioui I."/>
        </authorList>
    </citation>
    <scope>NUCLEOTIDE SEQUENCE [LARGE SCALE GENOMIC DNA]</scope>
    <source>
        <strain evidence="3">DSM 44938</strain>
    </source>
</reference>
<accession>A0ABU2MXH5</accession>
<dbReference type="InterPro" id="IPR050177">
    <property type="entry name" value="Lipid_A_modif_metabolic_enz"/>
</dbReference>
<dbReference type="InterPro" id="IPR001509">
    <property type="entry name" value="Epimerase_deHydtase"/>
</dbReference>
<dbReference type="Gene3D" id="3.40.50.720">
    <property type="entry name" value="NAD(P)-binding Rossmann-like Domain"/>
    <property type="match status" value="1"/>
</dbReference>
<dbReference type="Pfam" id="PF01370">
    <property type="entry name" value="Epimerase"/>
    <property type="match status" value="1"/>
</dbReference>
<dbReference type="PANTHER" id="PTHR43245:SF52">
    <property type="entry name" value="NAD-DEPENDENT EPIMERASE_DEHYDRATASE"/>
    <property type="match status" value="1"/>
</dbReference>
<dbReference type="RefSeq" id="WP_311707498.1">
    <property type="nucleotide sequence ID" value="NZ_JAVREL010000020.1"/>
</dbReference>
<keyword evidence="3" id="KW-1185">Reference proteome</keyword>
<dbReference type="PANTHER" id="PTHR43245">
    <property type="entry name" value="BIFUNCTIONAL POLYMYXIN RESISTANCE PROTEIN ARNA"/>
    <property type="match status" value="1"/>
</dbReference>
<evidence type="ECO:0000259" key="1">
    <source>
        <dbReference type="Pfam" id="PF01370"/>
    </source>
</evidence>
<dbReference type="InterPro" id="IPR036291">
    <property type="entry name" value="NAD(P)-bd_dom_sf"/>
</dbReference>
<dbReference type="SUPFAM" id="SSF51735">
    <property type="entry name" value="NAD(P)-binding Rossmann-fold domains"/>
    <property type="match status" value="1"/>
</dbReference>
<evidence type="ECO:0000313" key="3">
    <source>
        <dbReference type="Proteomes" id="UP001183246"/>
    </source>
</evidence>
<sequence length="344" mass="37386">MGATGNIGTGVVRRLAAHPGAGPVVAVARRRPDRLPPGVTFVSADIATEPDLERLFAGAGAVIHLACLFQPAHRPEVTWRTNVLGSQRVFEATARAGVPALVHASSVVAYAPGPKDRRVDENWPTDGWPTAPYPREKAYAERLLDAFEHRHPDVRVARLRPGVVVAARTAAQQRRLFGGPFFPRGRPPRPLRAVPDLPRLRFQALHTDDAADAFCRAALRPVRGPFNVAAEPVVDVRLLAELNDAHLVRLPYRPVRAAVDAAWHLRLLPTSAAMFDDVLAFPLMDTGRARRELGWRPRHSAADAIAGFLDGLRHGGGAGTPPLRHRLSGGGRLREVARTLGDRP</sequence>
<protein>
    <submittedName>
        <fullName evidence="2">NAD-dependent epimerase/dehydratase family protein</fullName>
    </submittedName>
</protein>
<gene>
    <name evidence="2" type="ORF">RM590_27855</name>
</gene>